<name>A0A518D6J7_9BACT</name>
<accession>A0A518D6J7</accession>
<evidence type="ECO:0000313" key="3">
    <source>
        <dbReference type="Proteomes" id="UP000317429"/>
    </source>
</evidence>
<organism evidence="2 3">
    <name type="scientific">Pirellulimonas nuda</name>
    <dbReference type="NCBI Taxonomy" id="2528009"/>
    <lineage>
        <taxon>Bacteria</taxon>
        <taxon>Pseudomonadati</taxon>
        <taxon>Planctomycetota</taxon>
        <taxon>Planctomycetia</taxon>
        <taxon>Pirellulales</taxon>
        <taxon>Lacipirellulaceae</taxon>
        <taxon>Pirellulimonas</taxon>
    </lineage>
</organism>
<dbReference type="RefSeq" id="WP_145280889.1">
    <property type="nucleotide sequence ID" value="NZ_CP036291.1"/>
</dbReference>
<dbReference type="OrthoDB" id="9952982at2"/>
<keyword evidence="3" id="KW-1185">Reference proteome</keyword>
<feature type="transmembrane region" description="Helical" evidence="1">
    <location>
        <begin position="32"/>
        <end position="51"/>
    </location>
</feature>
<evidence type="ECO:0000256" key="1">
    <source>
        <dbReference type="SAM" id="Phobius"/>
    </source>
</evidence>
<dbReference type="KEGG" id="pnd:Pla175_04310"/>
<keyword evidence="1" id="KW-0812">Transmembrane</keyword>
<dbReference type="EMBL" id="CP036291">
    <property type="protein sequence ID" value="QDU87076.1"/>
    <property type="molecule type" value="Genomic_DNA"/>
</dbReference>
<protein>
    <submittedName>
        <fullName evidence="2">Uncharacterized protein</fullName>
    </submittedName>
</protein>
<dbReference type="Proteomes" id="UP000317429">
    <property type="component" value="Chromosome"/>
</dbReference>
<sequence length="84" mass="8799">MQKHAMALGYFSLAVFCAFGSGQDSLLRMHFLAAGLLAGLAGIGFLVSACAPQLHAVQVWLVGMVRLARQPPLDASASADERAV</sequence>
<keyword evidence="1" id="KW-1133">Transmembrane helix</keyword>
<evidence type="ECO:0000313" key="2">
    <source>
        <dbReference type="EMBL" id="QDU87076.1"/>
    </source>
</evidence>
<keyword evidence="1" id="KW-0472">Membrane</keyword>
<reference evidence="2 3" key="1">
    <citation type="submission" date="2019-02" db="EMBL/GenBank/DDBJ databases">
        <title>Deep-cultivation of Planctomycetes and their phenomic and genomic characterization uncovers novel biology.</title>
        <authorList>
            <person name="Wiegand S."/>
            <person name="Jogler M."/>
            <person name="Boedeker C."/>
            <person name="Pinto D."/>
            <person name="Vollmers J."/>
            <person name="Rivas-Marin E."/>
            <person name="Kohn T."/>
            <person name="Peeters S.H."/>
            <person name="Heuer A."/>
            <person name="Rast P."/>
            <person name="Oberbeckmann S."/>
            <person name="Bunk B."/>
            <person name="Jeske O."/>
            <person name="Meyerdierks A."/>
            <person name="Storesund J.E."/>
            <person name="Kallscheuer N."/>
            <person name="Luecker S."/>
            <person name="Lage O.M."/>
            <person name="Pohl T."/>
            <person name="Merkel B.J."/>
            <person name="Hornburger P."/>
            <person name="Mueller R.-W."/>
            <person name="Bruemmer F."/>
            <person name="Labrenz M."/>
            <person name="Spormann A.M."/>
            <person name="Op den Camp H."/>
            <person name="Overmann J."/>
            <person name="Amann R."/>
            <person name="Jetten M.S.M."/>
            <person name="Mascher T."/>
            <person name="Medema M.H."/>
            <person name="Devos D.P."/>
            <person name="Kaster A.-K."/>
            <person name="Ovreas L."/>
            <person name="Rohde M."/>
            <person name="Galperin M.Y."/>
            <person name="Jogler C."/>
        </authorList>
    </citation>
    <scope>NUCLEOTIDE SEQUENCE [LARGE SCALE GENOMIC DNA]</scope>
    <source>
        <strain evidence="2 3">Pla175</strain>
    </source>
</reference>
<dbReference type="AlphaFoldDB" id="A0A518D6J7"/>
<gene>
    <name evidence="2" type="ORF">Pla175_04310</name>
</gene>
<proteinExistence type="predicted"/>